<proteinExistence type="predicted"/>
<evidence type="ECO:0000313" key="1">
    <source>
        <dbReference type="EMBL" id="RSD23915.1"/>
    </source>
</evidence>
<dbReference type="SUPFAM" id="SSF51197">
    <property type="entry name" value="Clavaminate synthase-like"/>
    <property type="match status" value="1"/>
</dbReference>
<accession>A0A3R9KRI9</accession>
<dbReference type="PANTHER" id="PTHR20883">
    <property type="entry name" value="PHYTANOYL-COA DIOXYGENASE DOMAIN CONTAINING 1"/>
    <property type="match status" value="1"/>
</dbReference>
<dbReference type="RefSeq" id="WP_125306602.1">
    <property type="nucleotide sequence ID" value="NZ_RSEC01000021.1"/>
</dbReference>
<dbReference type="Pfam" id="PF05721">
    <property type="entry name" value="PhyH"/>
    <property type="match status" value="1"/>
</dbReference>
<gene>
    <name evidence="1" type="ORF">EIY87_05975</name>
</gene>
<name>A0A3R9KRI9_9PSEU</name>
<dbReference type="Proteomes" id="UP000267081">
    <property type="component" value="Unassembled WGS sequence"/>
</dbReference>
<dbReference type="Gene3D" id="2.60.120.620">
    <property type="entry name" value="q2cbj1_9rhob like domain"/>
    <property type="match status" value="1"/>
</dbReference>
<evidence type="ECO:0008006" key="3">
    <source>
        <dbReference type="Google" id="ProtNLM"/>
    </source>
</evidence>
<dbReference type="EMBL" id="RSEC01000021">
    <property type="protein sequence ID" value="RSD23915.1"/>
    <property type="molecule type" value="Genomic_DNA"/>
</dbReference>
<comment type="caution">
    <text evidence="1">The sequence shown here is derived from an EMBL/GenBank/DDBJ whole genome shotgun (WGS) entry which is preliminary data.</text>
</comment>
<dbReference type="AlphaFoldDB" id="A0A3R9KRI9"/>
<protein>
    <recommendedName>
        <fullName evidence="3">Phytanoyl-CoA dioxygenase family protein</fullName>
    </recommendedName>
</protein>
<dbReference type="InterPro" id="IPR008775">
    <property type="entry name" value="Phytyl_CoA_dOase-like"/>
</dbReference>
<reference evidence="1 2" key="1">
    <citation type="submission" date="2018-12" db="EMBL/GenBank/DDBJ databases">
        <title>Amycolatopsis eburnea sp. nov. actinomycete associate with arbuscular mycorrhiza fungal spore.</title>
        <authorList>
            <person name="Lumyong S."/>
            <person name="Chaiya L."/>
        </authorList>
    </citation>
    <scope>NUCLEOTIDE SEQUENCE [LARGE SCALE GENOMIC DNA]</scope>
    <source>
        <strain evidence="1 2">GLM-1</strain>
    </source>
</reference>
<dbReference type="GO" id="GO:0016706">
    <property type="term" value="F:2-oxoglutarate-dependent dioxygenase activity"/>
    <property type="evidence" value="ECO:0007669"/>
    <property type="project" value="UniProtKB-ARBA"/>
</dbReference>
<evidence type="ECO:0000313" key="2">
    <source>
        <dbReference type="Proteomes" id="UP000267081"/>
    </source>
</evidence>
<dbReference type="PANTHER" id="PTHR20883:SF48">
    <property type="entry name" value="ECTOINE DIOXYGENASE"/>
    <property type="match status" value="1"/>
</dbReference>
<dbReference type="OrthoDB" id="9791262at2"/>
<organism evidence="1 2">
    <name type="scientific">Amycolatopsis eburnea</name>
    <dbReference type="NCBI Taxonomy" id="2267691"/>
    <lineage>
        <taxon>Bacteria</taxon>
        <taxon>Bacillati</taxon>
        <taxon>Actinomycetota</taxon>
        <taxon>Actinomycetes</taxon>
        <taxon>Pseudonocardiales</taxon>
        <taxon>Pseudonocardiaceae</taxon>
        <taxon>Amycolatopsis</taxon>
    </lineage>
</organism>
<keyword evidence="2" id="KW-1185">Reference proteome</keyword>
<dbReference type="GO" id="GO:0005506">
    <property type="term" value="F:iron ion binding"/>
    <property type="evidence" value="ECO:0007669"/>
    <property type="project" value="UniProtKB-ARBA"/>
</dbReference>
<sequence>MATEESARTHTTFVINDQVNGYPARSVTTEATGEELSQLVQRGYLVRRGVLPAHVVTELADSVHLLAKSEEGKRGAEWVENESIYLRRLFDKDAAFHQLLRLEPALSISRILLGPQVWIDLEARMHYPGSPDVAVPWHNHLPVIPEPLPAFFSYPHQIHCLIYLDRVSEPEGALCLLPGSHTRTGLRIPLGDQSDYNDQVELFFEAGDAVLIHGNLWHKTKPSTTAAGHRRLLLLGYVPSWIRGDIGQHGVAADKPLTAELARNASWELKELLGEFNW</sequence>